<evidence type="ECO:0000313" key="2">
    <source>
        <dbReference type="Proteomes" id="UP000229498"/>
    </source>
</evidence>
<reference evidence="1 2" key="1">
    <citation type="submission" date="2017-11" db="EMBL/GenBank/DDBJ databases">
        <title>Draft genome sequence of Rhizobiales bacterium SY3-13.</title>
        <authorList>
            <person name="Sun C."/>
        </authorList>
    </citation>
    <scope>NUCLEOTIDE SEQUENCE [LARGE SCALE GENOMIC DNA]</scope>
    <source>
        <strain evidence="1 2">SY3-13</strain>
    </source>
</reference>
<sequence>MQAGLLSSARNRVRRGKPAMFEDALATAVAGGDQLGLNRLFADEGLEPPLITWSPATNELPAAPLRFLNDYWRGLPKTGGLPQARAVDPLAMKPALGYIMLLDVLDGGADFRYRVYGSRIAQHSGFDMTGKKTSEIGSSNYVSVFFLCMYRAAMIRREAVYTRHNPAAHVSVRTWDRLLLPLAGDEGLVQRILAGNVAGDWRPVFAAG</sequence>
<dbReference type="EMBL" id="PHIG01000011">
    <property type="protein sequence ID" value="PJK30947.1"/>
    <property type="molecule type" value="Genomic_DNA"/>
</dbReference>
<dbReference type="Pfam" id="PF07310">
    <property type="entry name" value="PAS_5"/>
    <property type="match status" value="1"/>
</dbReference>
<keyword evidence="2" id="KW-1185">Reference proteome</keyword>
<name>A0A2M9G5F0_9PROT</name>
<dbReference type="Proteomes" id="UP000229498">
    <property type="component" value="Unassembled WGS sequence"/>
</dbReference>
<accession>A0A2M9G5F0</accession>
<proteinExistence type="predicted"/>
<dbReference type="InterPro" id="IPR009922">
    <property type="entry name" value="DUF1457"/>
</dbReference>
<evidence type="ECO:0008006" key="3">
    <source>
        <dbReference type="Google" id="ProtNLM"/>
    </source>
</evidence>
<dbReference type="AlphaFoldDB" id="A0A2M9G5F0"/>
<dbReference type="OrthoDB" id="8478830at2"/>
<evidence type="ECO:0000313" key="1">
    <source>
        <dbReference type="EMBL" id="PJK30947.1"/>
    </source>
</evidence>
<comment type="caution">
    <text evidence="1">The sequence shown here is derived from an EMBL/GenBank/DDBJ whole genome shotgun (WGS) entry which is preliminary data.</text>
</comment>
<protein>
    <recommendedName>
        <fullName evidence="3">PAS domain-containing protein</fullName>
    </recommendedName>
</protein>
<gene>
    <name evidence="1" type="ORF">CVT23_03530</name>
</gene>
<organism evidence="1 2">
    <name type="scientific">Minwuia thermotolerans</name>
    <dbReference type="NCBI Taxonomy" id="2056226"/>
    <lineage>
        <taxon>Bacteria</taxon>
        <taxon>Pseudomonadati</taxon>
        <taxon>Pseudomonadota</taxon>
        <taxon>Alphaproteobacteria</taxon>
        <taxon>Minwuiales</taxon>
        <taxon>Minwuiaceae</taxon>
        <taxon>Minwuia</taxon>
    </lineage>
</organism>